<dbReference type="AlphaFoldDB" id="A0A423PPY9"/>
<comment type="caution">
    <text evidence="3">The sequence shown here is derived from an EMBL/GenBank/DDBJ whole genome shotgun (WGS) entry which is preliminary data.</text>
</comment>
<dbReference type="InterPro" id="IPR051534">
    <property type="entry name" value="CBASS_pafABC_assoc_protein"/>
</dbReference>
<feature type="domain" description="WCX" evidence="2">
    <location>
        <begin position="247"/>
        <end position="321"/>
    </location>
</feature>
<keyword evidence="4" id="KW-1185">Reference proteome</keyword>
<accession>A0A423PPY9</accession>
<dbReference type="EMBL" id="AYKH01000012">
    <property type="protein sequence ID" value="ROO27660.1"/>
    <property type="molecule type" value="Genomic_DNA"/>
</dbReference>
<evidence type="ECO:0000313" key="3">
    <source>
        <dbReference type="EMBL" id="ROO27660.1"/>
    </source>
</evidence>
<organism evidence="3 4">
    <name type="scientific">Salinisphaera orenii MK-B5</name>
    <dbReference type="NCBI Taxonomy" id="856730"/>
    <lineage>
        <taxon>Bacteria</taxon>
        <taxon>Pseudomonadati</taxon>
        <taxon>Pseudomonadota</taxon>
        <taxon>Gammaproteobacteria</taxon>
        <taxon>Salinisphaerales</taxon>
        <taxon>Salinisphaeraceae</taxon>
        <taxon>Salinisphaera</taxon>
    </lineage>
</organism>
<dbReference type="InterPro" id="IPR057727">
    <property type="entry name" value="WCX_dom"/>
</dbReference>
<proteinExistence type="predicted"/>
<dbReference type="RefSeq" id="WP_123630859.1">
    <property type="nucleotide sequence ID" value="NZ_AYKH01000012.1"/>
</dbReference>
<name>A0A423PPY9_9GAMM</name>
<dbReference type="PANTHER" id="PTHR34580">
    <property type="match status" value="1"/>
</dbReference>
<evidence type="ECO:0000259" key="1">
    <source>
        <dbReference type="Pfam" id="PF13280"/>
    </source>
</evidence>
<sequence>MNVFDRIYALHRQLAGARRPIPKATLEERLECSPATVKRIIRDMRLYLDAPIEYDREYNGYYYALADGASPDAHFELPGLWFNASELVSLLAMDQLLETVQPGLLAADLDPIRKRLERILESRAMGTGELARRTRILRASARRPGAAFADVAGALAMRRRLDIRYHGRARDTESRRTVSPQRLVYYRDNWYLDAWCHDAEGLRSFSLDRIRRAEITEATAIDMDAAALDRELGSGYGIISGAATQIAVVRFSARAARWVADEQWHPDQSGHWHDDGGYELRVPYAAPEELLQDVLAYGPEAEIIAPAALREAAADRLRRAAARYADTAVDTEKL</sequence>
<dbReference type="PROSITE" id="PS52050">
    <property type="entry name" value="WYL"/>
    <property type="match status" value="1"/>
</dbReference>
<keyword evidence="3" id="KW-0238">DNA-binding</keyword>
<evidence type="ECO:0000259" key="2">
    <source>
        <dbReference type="Pfam" id="PF25583"/>
    </source>
</evidence>
<dbReference type="Pfam" id="PF13280">
    <property type="entry name" value="WYL"/>
    <property type="match status" value="1"/>
</dbReference>
<dbReference type="PANTHER" id="PTHR34580:SF3">
    <property type="entry name" value="PROTEIN PAFB"/>
    <property type="match status" value="1"/>
</dbReference>
<feature type="domain" description="WYL" evidence="1">
    <location>
        <begin position="147"/>
        <end position="215"/>
    </location>
</feature>
<evidence type="ECO:0000313" key="4">
    <source>
        <dbReference type="Proteomes" id="UP000283993"/>
    </source>
</evidence>
<gene>
    <name evidence="3" type="ORF">SAOR_07370</name>
</gene>
<reference evidence="3 4" key="1">
    <citation type="submission" date="2013-10" db="EMBL/GenBank/DDBJ databases">
        <title>Salinisphaera orenii MK-B5 Genome Sequencing.</title>
        <authorList>
            <person name="Lai Q."/>
            <person name="Li C."/>
            <person name="Shao Z."/>
        </authorList>
    </citation>
    <scope>NUCLEOTIDE SEQUENCE [LARGE SCALE GENOMIC DNA]</scope>
    <source>
        <strain evidence="3 4">MK-B5</strain>
    </source>
</reference>
<dbReference type="GO" id="GO:0003677">
    <property type="term" value="F:DNA binding"/>
    <property type="evidence" value="ECO:0007669"/>
    <property type="project" value="UniProtKB-KW"/>
</dbReference>
<dbReference type="InterPro" id="IPR026881">
    <property type="entry name" value="WYL_dom"/>
</dbReference>
<protein>
    <submittedName>
        <fullName evidence="3">DNA-binding protein</fullName>
    </submittedName>
</protein>
<dbReference type="Proteomes" id="UP000283993">
    <property type="component" value="Unassembled WGS sequence"/>
</dbReference>
<dbReference type="Pfam" id="PF25583">
    <property type="entry name" value="WCX"/>
    <property type="match status" value="1"/>
</dbReference>